<dbReference type="PANTHER" id="PTHR43472:SF1">
    <property type="entry name" value="PHOSPHORIBOSYLAMINE--GLYCINE LIGASE, CHLOROPLASTIC"/>
    <property type="match status" value="1"/>
</dbReference>
<dbReference type="GO" id="GO:0009113">
    <property type="term" value="P:purine nucleobase biosynthetic process"/>
    <property type="evidence" value="ECO:0007669"/>
    <property type="project" value="InterPro"/>
</dbReference>
<sequence>MKVLVIGNGGREHALAWKAAQSPLVDTVFVAPGNAGTALEPALQNVA</sequence>
<reference evidence="2 3" key="1">
    <citation type="submission" date="2018-03" db="EMBL/GenBank/DDBJ databases">
        <title>Non-Typhoidal Salmonella genome sequencing and assembly.</title>
        <authorList>
            <person name="Matchawe C."/>
        </authorList>
    </citation>
    <scope>NUCLEOTIDE SEQUENCE [LARGE SCALE GENOMIC DNA]</scope>
    <source>
        <strain evidence="2 3">8EV</strain>
    </source>
</reference>
<dbReference type="SUPFAM" id="SSF52440">
    <property type="entry name" value="PreATP-grasp domain"/>
    <property type="match status" value="1"/>
</dbReference>
<accession>A0A659S8P7</accession>
<feature type="non-terminal residue" evidence="2">
    <location>
        <position position="47"/>
    </location>
</feature>
<dbReference type="Gene3D" id="3.40.50.20">
    <property type="match status" value="1"/>
</dbReference>
<name>A0A659S8P7_SALET</name>
<organism evidence="2 3">
    <name type="scientific">Salmonella enterica subsp. enterica serovar Poona</name>
    <dbReference type="NCBI Taxonomy" id="436295"/>
    <lineage>
        <taxon>Bacteria</taxon>
        <taxon>Pseudomonadati</taxon>
        <taxon>Pseudomonadota</taxon>
        <taxon>Gammaproteobacteria</taxon>
        <taxon>Enterobacterales</taxon>
        <taxon>Enterobacteriaceae</taxon>
        <taxon>Salmonella</taxon>
    </lineage>
</organism>
<dbReference type="Pfam" id="PF02844">
    <property type="entry name" value="GARS_N"/>
    <property type="match status" value="1"/>
</dbReference>
<dbReference type="EMBL" id="PYKK01001089">
    <property type="protein sequence ID" value="TGD35065.1"/>
    <property type="molecule type" value="Genomic_DNA"/>
</dbReference>
<dbReference type="InterPro" id="IPR000115">
    <property type="entry name" value="PRibGlycinamide_synth"/>
</dbReference>
<evidence type="ECO:0000313" key="3">
    <source>
        <dbReference type="Proteomes" id="UP000297989"/>
    </source>
</evidence>
<evidence type="ECO:0000259" key="1">
    <source>
        <dbReference type="Pfam" id="PF02844"/>
    </source>
</evidence>
<dbReference type="PANTHER" id="PTHR43472">
    <property type="entry name" value="PHOSPHORIBOSYLAMINE--GLYCINE LIGASE"/>
    <property type="match status" value="1"/>
</dbReference>
<dbReference type="InterPro" id="IPR016185">
    <property type="entry name" value="PreATP-grasp_dom_sf"/>
</dbReference>
<dbReference type="InterPro" id="IPR020562">
    <property type="entry name" value="PRibGlycinamide_synth_N"/>
</dbReference>
<keyword evidence="2" id="KW-0436">Ligase</keyword>
<dbReference type="Proteomes" id="UP000297989">
    <property type="component" value="Unassembled WGS sequence"/>
</dbReference>
<evidence type="ECO:0000313" key="2">
    <source>
        <dbReference type="EMBL" id="TGD35065.1"/>
    </source>
</evidence>
<dbReference type="GO" id="GO:0004637">
    <property type="term" value="F:phosphoribosylamine-glycine ligase activity"/>
    <property type="evidence" value="ECO:0007669"/>
    <property type="project" value="UniProtKB-EC"/>
</dbReference>
<protein>
    <submittedName>
        <fullName evidence="2">Phosphoribosylamine--glycine ligase</fullName>
        <ecNumber evidence="2">6.3.4.13</ecNumber>
    </submittedName>
</protein>
<dbReference type="AlphaFoldDB" id="A0A659S8P7"/>
<dbReference type="EC" id="6.3.4.13" evidence="2"/>
<gene>
    <name evidence="2" type="ORF">C9F10_15545</name>
</gene>
<comment type="caution">
    <text evidence="2">The sequence shown here is derived from an EMBL/GenBank/DDBJ whole genome shotgun (WGS) entry which is preliminary data.</text>
</comment>
<proteinExistence type="predicted"/>
<feature type="domain" description="Phosphoribosylglycinamide synthetase N-terminal" evidence="1">
    <location>
        <begin position="1"/>
        <end position="42"/>
    </location>
</feature>